<dbReference type="GO" id="GO:0003700">
    <property type="term" value="F:DNA-binding transcription factor activity"/>
    <property type="evidence" value="ECO:0007669"/>
    <property type="project" value="TreeGrafter"/>
</dbReference>
<dbReference type="PANTHER" id="PTHR30055:SF228">
    <property type="entry name" value="TRANSCRIPTIONAL REGULATOR-RELATED"/>
    <property type="match status" value="1"/>
</dbReference>
<keyword evidence="3 5" id="KW-0238">DNA-binding</keyword>
<dbReference type="GO" id="GO:0000976">
    <property type="term" value="F:transcription cis-regulatory region binding"/>
    <property type="evidence" value="ECO:0007669"/>
    <property type="project" value="TreeGrafter"/>
</dbReference>
<evidence type="ECO:0000256" key="4">
    <source>
        <dbReference type="ARBA" id="ARBA00023163"/>
    </source>
</evidence>
<evidence type="ECO:0000313" key="7">
    <source>
        <dbReference type="EMBL" id="QYZ69999.1"/>
    </source>
</evidence>
<keyword evidence="8" id="KW-1185">Reference proteome</keyword>
<dbReference type="KEGG" id="nsm:JO391_00180"/>
<dbReference type="InterPro" id="IPR009057">
    <property type="entry name" value="Homeodomain-like_sf"/>
</dbReference>
<dbReference type="Gene3D" id="1.10.357.10">
    <property type="entry name" value="Tetracycline Repressor, domain 2"/>
    <property type="match status" value="1"/>
</dbReference>
<dbReference type="Pfam" id="PF13977">
    <property type="entry name" value="TetR_C_6"/>
    <property type="match status" value="1"/>
</dbReference>
<evidence type="ECO:0000313" key="8">
    <source>
        <dbReference type="Proteomes" id="UP000826300"/>
    </source>
</evidence>
<accession>A0A8G0ZXR6</accession>
<gene>
    <name evidence="7" type="ORF">JO391_00180</name>
</gene>
<dbReference type="InterPro" id="IPR001647">
    <property type="entry name" value="HTH_TetR"/>
</dbReference>
<dbReference type="Proteomes" id="UP000826300">
    <property type="component" value="Chromosome"/>
</dbReference>
<dbReference type="InterPro" id="IPR050109">
    <property type="entry name" value="HTH-type_TetR-like_transc_reg"/>
</dbReference>
<dbReference type="InterPro" id="IPR036271">
    <property type="entry name" value="Tet_transcr_reg_TetR-rel_C_sf"/>
</dbReference>
<proteinExistence type="predicted"/>
<evidence type="ECO:0000256" key="1">
    <source>
        <dbReference type="ARBA" id="ARBA00022491"/>
    </source>
</evidence>
<evidence type="ECO:0000256" key="5">
    <source>
        <dbReference type="PROSITE-ProRule" id="PRU00335"/>
    </source>
</evidence>
<protein>
    <submittedName>
        <fullName evidence="7">TetR/AcrR family transcriptional regulator</fullName>
    </submittedName>
</protein>
<dbReference type="PANTHER" id="PTHR30055">
    <property type="entry name" value="HTH-TYPE TRANSCRIPTIONAL REGULATOR RUTR"/>
    <property type="match status" value="1"/>
</dbReference>
<sequence length="228" mass="25068">MTQVAATMSPERTKKAERKATLDRKDALIAATLKCLSEDGHDGLSIRRISAEAGVSVGLINHHYANKEDLVAQAYEHLTLSHLEVIKTAVAAADDTAAAQMKAFIRSMTMVVIDPGVLRCWAVFWTMTRPGNVLQEIHSQTYKDYLRVLEDIFRRLAAENGNPLLDTRLAAVGLMAMLDGTWIVLSLNQEALEIEEAIRLAEAWVDAIVKGGVRGAPLERYRIGNATS</sequence>
<evidence type="ECO:0000259" key="6">
    <source>
        <dbReference type="PROSITE" id="PS50977"/>
    </source>
</evidence>
<keyword evidence="2" id="KW-0805">Transcription regulation</keyword>
<dbReference type="AlphaFoldDB" id="A0A8G0ZXR6"/>
<dbReference type="RefSeq" id="WP_220662215.1">
    <property type="nucleotide sequence ID" value="NZ_CP069370.1"/>
</dbReference>
<dbReference type="Pfam" id="PF00440">
    <property type="entry name" value="TetR_N"/>
    <property type="match status" value="1"/>
</dbReference>
<dbReference type="EMBL" id="CP069370">
    <property type="protein sequence ID" value="QYZ69999.1"/>
    <property type="molecule type" value="Genomic_DNA"/>
</dbReference>
<organism evidence="7 8">
    <name type="scientific">Neotabrizicola shimadae</name>
    <dbReference type="NCBI Taxonomy" id="2807096"/>
    <lineage>
        <taxon>Bacteria</taxon>
        <taxon>Pseudomonadati</taxon>
        <taxon>Pseudomonadota</taxon>
        <taxon>Alphaproteobacteria</taxon>
        <taxon>Rhodobacterales</taxon>
        <taxon>Paracoccaceae</taxon>
        <taxon>Neotabrizicola</taxon>
    </lineage>
</organism>
<keyword evidence="4" id="KW-0804">Transcription</keyword>
<name>A0A8G0ZXR6_9RHOB</name>
<evidence type="ECO:0000256" key="2">
    <source>
        <dbReference type="ARBA" id="ARBA00023015"/>
    </source>
</evidence>
<dbReference type="InterPro" id="IPR039538">
    <property type="entry name" value="BetI_C"/>
</dbReference>
<dbReference type="PROSITE" id="PS50977">
    <property type="entry name" value="HTH_TETR_2"/>
    <property type="match status" value="1"/>
</dbReference>
<keyword evidence="1" id="KW-0678">Repressor</keyword>
<evidence type="ECO:0000256" key="3">
    <source>
        <dbReference type="ARBA" id="ARBA00023125"/>
    </source>
</evidence>
<dbReference type="SUPFAM" id="SSF46689">
    <property type="entry name" value="Homeodomain-like"/>
    <property type="match status" value="1"/>
</dbReference>
<feature type="DNA-binding region" description="H-T-H motif" evidence="5">
    <location>
        <begin position="45"/>
        <end position="64"/>
    </location>
</feature>
<dbReference type="PRINTS" id="PR00455">
    <property type="entry name" value="HTHTETR"/>
</dbReference>
<reference evidence="7" key="1">
    <citation type="submission" date="2021-02" db="EMBL/GenBank/DDBJ databases">
        <title>Rhodobacter shimadae sp. nov., an aerobic anoxygenic phototrophic bacterium isolated from a hot spring.</title>
        <authorList>
            <person name="Muramatsu S."/>
            <person name="Haruta S."/>
            <person name="Hirose S."/>
            <person name="Hanada S."/>
        </authorList>
    </citation>
    <scope>NUCLEOTIDE SEQUENCE</scope>
    <source>
        <strain evidence="7">N10</strain>
    </source>
</reference>
<feature type="domain" description="HTH tetR-type" evidence="6">
    <location>
        <begin position="22"/>
        <end position="82"/>
    </location>
</feature>
<dbReference type="SUPFAM" id="SSF48498">
    <property type="entry name" value="Tetracyclin repressor-like, C-terminal domain"/>
    <property type="match status" value="1"/>
</dbReference>